<dbReference type="PANTHER" id="PTHR43798">
    <property type="entry name" value="MONOACYLGLYCEROL LIPASE"/>
    <property type="match status" value="1"/>
</dbReference>
<dbReference type="InterPro" id="IPR029058">
    <property type="entry name" value="AB_hydrolase_fold"/>
</dbReference>
<evidence type="ECO:0000313" key="4">
    <source>
        <dbReference type="Proteomes" id="UP001589733"/>
    </source>
</evidence>
<keyword evidence="1 3" id="KW-0378">Hydrolase</keyword>
<organism evidence="3 4">
    <name type="scientific">Deinococcus oregonensis</name>
    <dbReference type="NCBI Taxonomy" id="1805970"/>
    <lineage>
        <taxon>Bacteria</taxon>
        <taxon>Thermotogati</taxon>
        <taxon>Deinococcota</taxon>
        <taxon>Deinococci</taxon>
        <taxon>Deinococcales</taxon>
        <taxon>Deinococcaceae</taxon>
        <taxon>Deinococcus</taxon>
    </lineage>
</organism>
<dbReference type="RefSeq" id="WP_380013255.1">
    <property type="nucleotide sequence ID" value="NZ_JBHLYR010000054.1"/>
</dbReference>
<reference evidence="3 4" key="1">
    <citation type="submission" date="2024-09" db="EMBL/GenBank/DDBJ databases">
        <authorList>
            <person name="Sun Q."/>
            <person name="Mori K."/>
        </authorList>
    </citation>
    <scope>NUCLEOTIDE SEQUENCE [LARGE SCALE GENOMIC DNA]</scope>
    <source>
        <strain evidence="3 4">JCM 13503</strain>
    </source>
</reference>
<dbReference type="EMBL" id="JBHLYR010000054">
    <property type="protein sequence ID" value="MFB9993769.1"/>
    <property type="molecule type" value="Genomic_DNA"/>
</dbReference>
<evidence type="ECO:0000313" key="3">
    <source>
        <dbReference type="EMBL" id="MFB9993769.1"/>
    </source>
</evidence>
<protein>
    <submittedName>
        <fullName evidence="3">Alpha/beta hydrolase</fullName>
    </submittedName>
</protein>
<dbReference type="Proteomes" id="UP001589733">
    <property type="component" value="Unassembled WGS sequence"/>
</dbReference>
<sequence length="355" mass="37612">MNTMEKNIVSRQLETARLRTHMLERAAAEAGTRRVLLIHGNVSSGEFFRELMAALPAEWHVVAPDLRGYGHTEALPIDASRGVRDWADDLLGVLDALDWQDADVLGWSLGGGVALQLTLDRPLRVRSLTLVAPVSPYGFGGTHGAAGIPNSPDFAGSGGGTVNAAFVAAVAAADRSDAPGSPRHVLKTFYVNPARFTPTAEQEERWLESMLLTRTGDDFYPGDAVPSPHWPHVAPGTRGVANAFSAQSMNVSAFADLHSPPPVLWVRGDADAIIGDSSLFDLAHLGALGAVPGWPGAAACPPQPMLAQTRAVLERATQQGGQVREVVLPGVGHSPFIEAPEAFLAAFTAHVEGRR</sequence>
<proteinExistence type="predicted"/>
<dbReference type="PANTHER" id="PTHR43798:SF31">
    <property type="entry name" value="AB HYDROLASE SUPERFAMILY PROTEIN YCLE"/>
    <property type="match status" value="1"/>
</dbReference>
<dbReference type="GO" id="GO:0016787">
    <property type="term" value="F:hydrolase activity"/>
    <property type="evidence" value="ECO:0007669"/>
    <property type="project" value="UniProtKB-KW"/>
</dbReference>
<dbReference type="SUPFAM" id="SSF53474">
    <property type="entry name" value="alpha/beta-Hydrolases"/>
    <property type="match status" value="1"/>
</dbReference>
<keyword evidence="4" id="KW-1185">Reference proteome</keyword>
<evidence type="ECO:0000256" key="1">
    <source>
        <dbReference type="ARBA" id="ARBA00022801"/>
    </source>
</evidence>
<dbReference type="Gene3D" id="3.40.50.1820">
    <property type="entry name" value="alpha/beta hydrolase"/>
    <property type="match status" value="1"/>
</dbReference>
<feature type="domain" description="AB hydrolase-1" evidence="2">
    <location>
        <begin position="35"/>
        <end position="135"/>
    </location>
</feature>
<gene>
    <name evidence="3" type="ORF">ACFFLM_17565</name>
</gene>
<dbReference type="InterPro" id="IPR000073">
    <property type="entry name" value="AB_hydrolase_1"/>
</dbReference>
<evidence type="ECO:0000259" key="2">
    <source>
        <dbReference type="Pfam" id="PF00561"/>
    </source>
</evidence>
<comment type="caution">
    <text evidence="3">The sequence shown here is derived from an EMBL/GenBank/DDBJ whole genome shotgun (WGS) entry which is preliminary data.</text>
</comment>
<dbReference type="Pfam" id="PF00561">
    <property type="entry name" value="Abhydrolase_1"/>
    <property type="match status" value="1"/>
</dbReference>
<dbReference type="PRINTS" id="PR00111">
    <property type="entry name" value="ABHYDROLASE"/>
</dbReference>
<name>A0ABV6B1Z1_9DEIO</name>
<dbReference type="InterPro" id="IPR050266">
    <property type="entry name" value="AB_hydrolase_sf"/>
</dbReference>
<accession>A0ABV6B1Z1</accession>